<organism evidence="2">
    <name type="scientific">marine metagenome</name>
    <dbReference type="NCBI Taxonomy" id="408172"/>
    <lineage>
        <taxon>unclassified sequences</taxon>
        <taxon>metagenomes</taxon>
        <taxon>ecological metagenomes</taxon>
    </lineage>
</organism>
<dbReference type="EMBL" id="UINC01083375">
    <property type="protein sequence ID" value="SVC29023.1"/>
    <property type="molecule type" value="Genomic_DNA"/>
</dbReference>
<keyword evidence="1" id="KW-1133">Transmembrane helix</keyword>
<gene>
    <name evidence="2" type="ORF">METZ01_LOCUS281877</name>
</gene>
<feature type="non-terminal residue" evidence="2">
    <location>
        <position position="200"/>
    </location>
</feature>
<sequence>MFNYFYAKTIRIVFAVMCMMLASVMGAVAQQNLNSQESISEPLSEENDLSTPTVFGGVGRKLPTWQFGLDLIILANPHYSANRNHLQLNNRVFWGEWWKSDFWGIKVMLTEQTFSMFDSSGNQPESNSRHLGFLAKIQHPLSVDMKISGGIGLANTEFALGNQRKYGNSLVSEFRIGIELLPEIWTEGGFLTIDGSSGSG</sequence>
<evidence type="ECO:0000313" key="2">
    <source>
        <dbReference type="EMBL" id="SVC29023.1"/>
    </source>
</evidence>
<protein>
    <submittedName>
        <fullName evidence="2">Uncharacterized protein</fullName>
    </submittedName>
</protein>
<proteinExistence type="predicted"/>
<dbReference type="AlphaFoldDB" id="A0A382KZT1"/>
<keyword evidence="1" id="KW-0812">Transmembrane</keyword>
<feature type="transmembrane region" description="Helical" evidence="1">
    <location>
        <begin position="12"/>
        <end position="29"/>
    </location>
</feature>
<evidence type="ECO:0000256" key="1">
    <source>
        <dbReference type="SAM" id="Phobius"/>
    </source>
</evidence>
<reference evidence="2" key="1">
    <citation type="submission" date="2018-05" db="EMBL/GenBank/DDBJ databases">
        <authorList>
            <person name="Lanie J.A."/>
            <person name="Ng W.-L."/>
            <person name="Kazmierczak K.M."/>
            <person name="Andrzejewski T.M."/>
            <person name="Davidsen T.M."/>
            <person name="Wayne K.J."/>
            <person name="Tettelin H."/>
            <person name="Glass J.I."/>
            <person name="Rusch D."/>
            <person name="Podicherti R."/>
            <person name="Tsui H.-C.T."/>
            <person name="Winkler M.E."/>
        </authorList>
    </citation>
    <scope>NUCLEOTIDE SEQUENCE</scope>
</reference>
<keyword evidence="1" id="KW-0472">Membrane</keyword>
<name>A0A382KZT1_9ZZZZ</name>
<accession>A0A382KZT1</accession>